<comment type="caution">
    <text evidence="1">The sequence shown here is derived from an EMBL/GenBank/DDBJ whole genome shotgun (WGS) entry which is preliminary data.</text>
</comment>
<dbReference type="SUPFAM" id="SSF53271">
    <property type="entry name" value="PRTase-like"/>
    <property type="match status" value="1"/>
</dbReference>
<keyword evidence="2" id="KW-1185">Reference proteome</keyword>
<protein>
    <recommendedName>
        <fullName evidence="3">ComF family protein</fullName>
    </recommendedName>
</protein>
<dbReference type="Proteomes" id="UP000016662">
    <property type="component" value="Unassembled WGS sequence"/>
</dbReference>
<dbReference type="InterPro" id="IPR000836">
    <property type="entry name" value="PRTase_dom"/>
</dbReference>
<sequence length="261" mass="30269">MKRYIKSGIQFDSDNQQYTFDFTIDLPDDIINIVPPKLYRSSIRNSVYWFGYLFKDTASSKQRSDFIHAIKGIGNSKIADHELRQFIELPLGELDKQFGMYNIDCLVYPVSNRSKLVNKIISVINSYTSHDKHSASYQLVKSIPTKIEFDWESFEIDNGYDTNKYNQMKKYVETTLLPAIHELDYFSLAANVKPKYRKYIKDYLGFISQDQLDSYARAQGQNILVVDDINTSGSTLDEILRVLNRVNRNANIFVFTLIGNM</sequence>
<organism evidence="1 2">
    <name type="scientific">Ruminococcus callidus ATCC 27760</name>
    <dbReference type="NCBI Taxonomy" id="411473"/>
    <lineage>
        <taxon>Bacteria</taxon>
        <taxon>Bacillati</taxon>
        <taxon>Bacillota</taxon>
        <taxon>Clostridia</taxon>
        <taxon>Eubacteriales</taxon>
        <taxon>Oscillospiraceae</taxon>
        <taxon>Ruminococcus</taxon>
    </lineage>
</organism>
<dbReference type="InterPro" id="IPR029057">
    <property type="entry name" value="PRTase-like"/>
</dbReference>
<dbReference type="OrthoDB" id="3078371at2"/>
<evidence type="ECO:0008006" key="3">
    <source>
        <dbReference type="Google" id="ProtNLM"/>
    </source>
</evidence>
<dbReference type="RefSeq" id="WP_021681907.1">
    <property type="nucleotide sequence ID" value="NZ_KI260389.1"/>
</dbReference>
<proteinExistence type="predicted"/>
<dbReference type="HOGENOM" id="CLU_1065120_0_0_9"/>
<evidence type="ECO:0000313" key="2">
    <source>
        <dbReference type="Proteomes" id="UP000016662"/>
    </source>
</evidence>
<reference evidence="1 2" key="1">
    <citation type="submission" date="2013-07" db="EMBL/GenBank/DDBJ databases">
        <authorList>
            <person name="Weinstock G."/>
            <person name="Sodergren E."/>
            <person name="Wylie T."/>
            <person name="Fulton L."/>
            <person name="Fulton R."/>
            <person name="Fronick C."/>
            <person name="O'Laughlin M."/>
            <person name="Godfrey J."/>
            <person name="Miner T."/>
            <person name="Herter B."/>
            <person name="Appelbaum E."/>
            <person name="Cordes M."/>
            <person name="Lek S."/>
            <person name="Wollam A."/>
            <person name="Pepin K.H."/>
            <person name="Palsikar V.B."/>
            <person name="Mitreva M."/>
            <person name="Wilson R.K."/>
        </authorList>
    </citation>
    <scope>NUCLEOTIDE SEQUENCE [LARGE SCALE GENOMIC DNA]</scope>
    <source>
        <strain evidence="1 2">ATCC 27760</strain>
    </source>
</reference>
<dbReference type="EMBL" id="AWVF01000031">
    <property type="protein sequence ID" value="ERJ97230.1"/>
    <property type="molecule type" value="Genomic_DNA"/>
</dbReference>
<evidence type="ECO:0000313" key="1">
    <source>
        <dbReference type="EMBL" id="ERJ97230.1"/>
    </source>
</evidence>
<dbReference type="CDD" id="cd06223">
    <property type="entry name" value="PRTases_typeI"/>
    <property type="match status" value="1"/>
</dbReference>
<dbReference type="Gene3D" id="3.40.50.2020">
    <property type="match status" value="1"/>
</dbReference>
<name>U2KYP3_9FIRM</name>
<dbReference type="AlphaFoldDB" id="U2KYP3"/>
<dbReference type="STRING" id="411473.RUMCAL_00302"/>
<dbReference type="PATRIC" id="fig|411473.3.peg.239"/>
<accession>U2KYP3</accession>
<gene>
    <name evidence="1" type="ORF">RUMCAL_00302</name>
</gene>